<gene>
    <name evidence="1" type="ORF">MM817_03181</name>
</gene>
<keyword evidence="2" id="KW-1185">Reference proteome</keyword>
<accession>A0A9X2ADG7</accession>
<proteinExistence type="predicted"/>
<protein>
    <submittedName>
        <fullName evidence="1">Uncharacterized protein</fullName>
    </submittedName>
</protein>
<evidence type="ECO:0000313" key="1">
    <source>
        <dbReference type="EMBL" id="MCI0184884.1"/>
    </source>
</evidence>
<evidence type="ECO:0000313" key="2">
    <source>
        <dbReference type="Proteomes" id="UP001139263"/>
    </source>
</evidence>
<name>A0A9X2ADG7_9BACL</name>
<dbReference type="EMBL" id="JALBUF010000033">
    <property type="protein sequence ID" value="MCI0184884.1"/>
    <property type="molecule type" value="Genomic_DNA"/>
</dbReference>
<organism evidence="1 2">
    <name type="scientific">Sulfoacidibacillus ferrooxidans</name>
    <dbReference type="NCBI Taxonomy" id="2005001"/>
    <lineage>
        <taxon>Bacteria</taxon>
        <taxon>Bacillati</taxon>
        <taxon>Bacillota</taxon>
        <taxon>Bacilli</taxon>
        <taxon>Bacillales</taxon>
        <taxon>Alicyclobacillaceae</taxon>
        <taxon>Sulfoacidibacillus</taxon>
    </lineage>
</organism>
<dbReference type="Proteomes" id="UP001139263">
    <property type="component" value="Unassembled WGS sequence"/>
</dbReference>
<comment type="caution">
    <text evidence="1">The sequence shown here is derived from an EMBL/GenBank/DDBJ whole genome shotgun (WGS) entry which is preliminary data.</text>
</comment>
<reference evidence="1" key="1">
    <citation type="submission" date="2022-03" db="EMBL/GenBank/DDBJ databases">
        <title>Draft Genome Sequence of Firmicute Strain S0AB, a Heterotrophic Iron/Sulfur-Oxidizing Extreme Acidophile.</title>
        <authorList>
            <person name="Vergara E."/>
            <person name="Pakostova E."/>
            <person name="Johnson D.B."/>
            <person name="Holmes D.S."/>
        </authorList>
    </citation>
    <scope>NUCLEOTIDE SEQUENCE</scope>
    <source>
        <strain evidence="1">S0AB</strain>
    </source>
</reference>
<sequence length="1618" mass="168338">MILEEDGECNVKKRWSILSSLVLLSSLFASDGTAAFAQSYVGNGTQVGTAGTLGYYDGQVTILGSNGQPYQNSNNNTPFTLYGSTIPGLQLHQFSNAIFEYAPENVSLSGFNSGSGQLWHVDEVANNLVPVTSDNGYLMISNTERSAWVNALNGNLAYVDQAESSTSIADGEEYDAEFQDKTTDEMFPLYDFPAIVLDSGDELVSGSNGLGPVDVIVTPKPTASISASNPIIGQGQTETLTGTGTVSAYGTDYHYAGVSITNAATGASVPQSDITFAGNDGEAPIQTPSGGTMYEMNTGDGSYSDTINVNTQDLTAGTYSVTYDVSDYRDRFAPATTTTFTVRAPASGALTLTANPTSTTVGTDVTLTASYSGAMPSNSAIYLHDMSNDDTLQGSNQAEGTIGQSTFTDSNVVANTAETVEYDAVVEVNGEYISSSPVYVTWNAPTASCAEPASLTAGTPSGTTDTINVSDPSGNALALSVNHGGTLSQTIVTGSTTVTLTGQAGTTYTVSATDETNSDCATATTNVTFASATPTNACGNYDLTAGTTDPQTGVNQGTIIYVSGLQQGETVTLTASGSAVFNNGLSTDTMTVGRNGEVSTGIQDQTAETVDIGVNGSSDCLTLNFESGSSTNPTCPPNGCVENPNDAGFFTFGGTVSGPNYETTITVPVNTSVPISLYPGIDNNGTTAVYTNPMLDSNLGTFPVGWTLSASGGSGTASLQIPNQAQNQAGSQAVVDSSVPQTDTYTAVLNSPSGQTYTAQLTINFVGLIVSANPTHLAVNDASTITVTGSSDGNDVELLASEQNVWPNSVPVYGASGGHGLRRLEGYGINIGVLDGSTTVQATSTIAQTVTFMAESSYDNAVGGSVALTSNVQSVEWSEQAQACTLPPSVTGGTATGDTYAVGVTGEAGDTVTLTVTDGTFANGQTTTQTTIPADGQTSVTIDQSAGATTSTVTVTGDTDDCTTGETATIDWSTTSACPIPPHFSASVYTTTDNNETVTIDGNAGDTVGVSIDVGGGTIVGGTYGSQLTAITLNNQGQGTLTVEKGTNSTGNLELTYDSNSQCATGETATIDWGQPTSAPTVTLSASPTSLAVNDPSILQVTSTGFQNGDYLHLMDDDYDNTLLNGSAQTENSQTSTLSTTAVANVPETVSYTAVLYNASNQVLATSNTVSVTWLQGQQSVDVTLTANPTSVQVGQSSTLTATIASGYTDNDTQWLKIFDETTDRYVGGSFSGSVTAQVTEQSAQTDTFIAYVTTYQAGAVYVNNAYQSNTASVTWTASLLSSCQNGSVPQKPIEQVLEQSTSCTSQGYDKLTWMDTNWVLQATTHTGVEGVCTGDYTTYQWVDEPVTYDHIYVDNLQNLEISGLLMDPGVPGDPWSDSNQTATQVNRLVTVDDTITGQQLPTYTNPYAGVNGAPYVYVRPAGGFGFRILWTGSPFDVMQSMDVTFVMKNPDGTTRTWTETPTTKYPTNLDTATLDRVDIINPYDGANGYAPYAGQYASAYTPIPKYVNRLDGQQHLELAAWNMTGDASTAATITATITVNTNCGSVITTIPNIAQLFNDPTWYFIHQVPNSSVPQTGITWVKLNNDPTDGESMPTTPAQVNAQDAAFLNANPELKGP</sequence>